<dbReference type="Pfam" id="PF00924">
    <property type="entry name" value="MS_channel_2nd"/>
    <property type="match status" value="1"/>
</dbReference>
<feature type="domain" description="Mechanosensitive ion channel MscS" evidence="8">
    <location>
        <begin position="417"/>
        <end position="480"/>
    </location>
</feature>
<keyword evidence="12" id="KW-1185">Reference proteome</keyword>
<dbReference type="AlphaFoldDB" id="A0AB37UQI1"/>
<dbReference type="InterPro" id="IPR049142">
    <property type="entry name" value="MS_channel_1st"/>
</dbReference>
<organism evidence="11 12">
    <name type="scientific">Chroococcidiopsis cubana SAG 39.79</name>
    <dbReference type="NCBI Taxonomy" id="388085"/>
    <lineage>
        <taxon>Bacteria</taxon>
        <taxon>Bacillati</taxon>
        <taxon>Cyanobacteriota</taxon>
        <taxon>Cyanophyceae</taxon>
        <taxon>Chroococcidiopsidales</taxon>
        <taxon>Chroococcidiopsidaceae</taxon>
        <taxon>Chroococcidiopsis</taxon>
    </lineage>
</organism>
<feature type="transmembrane region" description="Helical" evidence="7">
    <location>
        <begin position="370"/>
        <end position="390"/>
    </location>
</feature>
<reference evidence="11 12" key="1">
    <citation type="journal article" date="2019" name="Genome Biol. Evol.">
        <title>Day and night: Metabolic profiles and evolutionary relationships of six axenic non-marine cyanobacteria.</title>
        <authorList>
            <person name="Will S.E."/>
            <person name="Henke P."/>
            <person name="Boedeker C."/>
            <person name="Huang S."/>
            <person name="Brinkmann H."/>
            <person name="Rohde M."/>
            <person name="Jarek M."/>
            <person name="Friedl T."/>
            <person name="Seufert S."/>
            <person name="Schumacher M."/>
            <person name="Overmann J."/>
            <person name="Neumann-Schaal M."/>
            <person name="Petersen J."/>
        </authorList>
    </citation>
    <scope>NUCLEOTIDE SEQUENCE [LARGE SCALE GENOMIC DNA]</scope>
    <source>
        <strain evidence="11 12">SAG 39.79</strain>
    </source>
</reference>
<dbReference type="InterPro" id="IPR049278">
    <property type="entry name" value="MS_channel_C"/>
</dbReference>
<proteinExistence type="inferred from homology"/>
<dbReference type="Gene3D" id="2.30.30.60">
    <property type="match status" value="1"/>
</dbReference>
<dbReference type="InterPro" id="IPR011014">
    <property type="entry name" value="MscS_channel_TM-2"/>
</dbReference>
<protein>
    <recommendedName>
        <fullName evidence="13">Mechanosensitive ion channel protein MscS</fullName>
    </recommendedName>
</protein>
<dbReference type="Pfam" id="PF21088">
    <property type="entry name" value="MS_channel_1st"/>
    <property type="match status" value="1"/>
</dbReference>
<comment type="similarity">
    <text evidence="2">Belongs to the MscS (TC 1.A.23) family.</text>
</comment>
<evidence type="ECO:0000256" key="6">
    <source>
        <dbReference type="ARBA" id="ARBA00023136"/>
    </source>
</evidence>
<dbReference type="InterPro" id="IPR010920">
    <property type="entry name" value="LSM_dom_sf"/>
</dbReference>
<feature type="domain" description="Mechanosensitive ion channel transmembrane helices 2/3" evidence="10">
    <location>
        <begin position="375"/>
        <end position="415"/>
    </location>
</feature>
<evidence type="ECO:0000256" key="4">
    <source>
        <dbReference type="ARBA" id="ARBA00022692"/>
    </source>
</evidence>
<gene>
    <name evidence="11" type="ORF">DSM107010_09950</name>
</gene>
<dbReference type="InterPro" id="IPR023408">
    <property type="entry name" value="MscS_beta-dom_sf"/>
</dbReference>
<dbReference type="Gene3D" id="1.10.287.1260">
    <property type="match status" value="1"/>
</dbReference>
<dbReference type="Proteomes" id="UP000282574">
    <property type="component" value="Unassembled WGS sequence"/>
</dbReference>
<evidence type="ECO:0000313" key="11">
    <source>
        <dbReference type="EMBL" id="RUT13720.1"/>
    </source>
</evidence>
<feature type="transmembrane region" description="Helical" evidence="7">
    <location>
        <begin position="277"/>
        <end position="299"/>
    </location>
</feature>
<evidence type="ECO:0008006" key="13">
    <source>
        <dbReference type="Google" id="ProtNLM"/>
    </source>
</evidence>
<dbReference type="InterPro" id="IPR045276">
    <property type="entry name" value="YbiO_bact"/>
</dbReference>
<evidence type="ECO:0000259" key="9">
    <source>
        <dbReference type="Pfam" id="PF21082"/>
    </source>
</evidence>
<keyword evidence="3" id="KW-1003">Cell membrane</keyword>
<dbReference type="FunFam" id="3.30.70.100:FF:000018">
    <property type="entry name" value="MscS mechanosensitive ion channel"/>
    <property type="match status" value="1"/>
</dbReference>
<dbReference type="SUPFAM" id="SSF82861">
    <property type="entry name" value="Mechanosensitive channel protein MscS (YggB), transmembrane region"/>
    <property type="match status" value="1"/>
</dbReference>
<keyword evidence="5 7" id="KW-1133">Transmembrane helix</keyword>
<name>A0AB37UQI1_9CYAN</name>
<dbReference type="InterPro" id="IPR011066">
    <property type="entry name" value="MscS_channel_C_sf"/>
</dbReference>
<dbReference type="SUPFAM" id="SSF82689">
    <property type="entry name" value="Mechanosensitive channel protein MscS (YggB), C-terminal domain"/>
    <property type="match status" value="1"/>
</dbReference>
<evidence type="ECO:0000259" key="8">
    <source>
        <dbReference type="Pfam" id="PF00924"/>
    </source>
</evidence>
<evidence type="ECO:0000313" key="12">
    <source>
        <dbReference type="Proteomes" id="UP000282574"/>
    </source>
</evidence>
<dbReference type="PANTHER" id="PTHR30460:SF0">
    <property type="entry name" value="MODERATE CONDUCTANCE MECHANOSENSITIVE CHANNEL YBIO"/>
    <property type="match status" value="1"/>
</dbReference>
<evidence type="ECO:0000256" key="2">
    <source>
        <dbReference type="ARBA" id="ARBA00008017"/>
    </source>
</evidence>
<dbReference type="Gene3D" id="3.30.70.100">
    <property type="match status" value="1"/>
</dbReference>
<dbReference type="Pfam" id="PF21082">
    <property type="entry name" value="MS_channel_3rd"/>
    <property type="match status" value="1"/>
</dbReference>
<evidence type="ECO:0000256" key="1">
    <source>
        <dbReference type="ARBA" id="ARBA00004651"/>
    </source>
</evidence>
<feature type="transmembrane region" description="Helical" evidence="7">
    <location>
        <begin position="213"/>
        <end position="234"/>
    </location>
</feature>
<evidence type="ECO:0000256" key="5">
    <source>
        <dbReference type="ARBA" id="ARBA00022989"/>
    </source>
</evidence>
<comment type="subcellular location">
    <subcellularLocation>
        <location evidence="1">Cell membrane</location>
        <topology evidence="1">Multi-pass membrane protein</topology>
    </subcellularLocation>
</comment>
<dbReference type="GO" id="GO:0005886">
    <property type="term" value="C:plasma membrane"/>
    <property type="evidence" value="ECO:0007669"/>
    <property type="project" value="UniProtKB-SubCell"/>
</dbReference>
<feature type="transmembrane region" description="Helical" evidence="7">
    <location>
        <begin position="396"/>
        <end position="418"/>
    </location>
</feature>
<evidence type="ECO:0000256" key="3">
    <source>
        <dbReference type="ARBA" id="ARBA00022475"/>
    </source>
</evidence>
<sequence>MDVRSQIQAIAKPKSRRRLVMCFTCGILGSIVLNASVIAPTLAKPTQPANLQQSLPIPGLHSLDLPGIDNFLSAYQPTRDRNNPQRQIYTDWITLDGRRLFQVTASSREELAKRVNEVQSNLENISEDYFASNSEEELEVRSQRQTITDANSPTGVSQTPPAISINQQYLFTPTDLDAEVQGKTSVQNLARDLVQSLPQELKAAKEERKPQVLIRRGAIATGIFVGIVVASWGIRRWRDRLDRVIPISTTPTDPSESVTTQLTQQQQNNLREVRRRIFQLSQTGVWVGGTLVILGLFPYTRFIPVWILAILQIPIVRIPAVIGLVSIGAYVATRASYVAIDRFTHALANNALLGAQDYVRLQLRVMTISGVAKSVTTISIVALGLLLVLSTLGVDLVPVLAGAGLLGVAISLASQSLIKDAINGFLIIVEDQYAVGDVINVGTFGGLVENLNLRITQLRDAEGRLITIPNSEIKIVANLSSRWSRADLSIPVAYNANLDQALFLIEEVGVEMDRDPQWRDQILERPEVLGVDNFGDRGLIIRVWIKTQPLKQWDVAREYRRRLKKAFDIADIAIPVPQQAVWVHTPSVLRSHLDTNDTSKVGK</sequence>
<dbReference type="GO" id="GO:0008381">
    <property type="term" value="F:mechanosensitive monoatomic ion channel activity"/>
    <property type="evidence" value="ECO:0007669"/>
    <property type="project" value="InterPro"/>
</dbReference>
<feature type="transmembrane region" description="Helical" evidence="7">
    <location>
        <begin position="305"/>
        <end position="332"/>
    </location>
</feature>
<dbReference type="PANTHER" id="PTHR30460">
    <property type="entry name" value="MODERATE CONDUCTANCE MECHANOSENSITIVE CHANNEL YBIO"/>
    <property type="match status" value="1"/>
</dbReference>
<dbReference type="FunFam" id="2.30.30.60:FF:000001">
    <property type="entry name" value="MscS Mechanosensitive ion channel"/>
    <property type="match status" value="1"/>
</dbReference>
<comment type="caution">
    <text evidence="11">The sequence shown here is derived from an EMBL/GenBank/DDBJ whole genome shotgun (WGS) entry which is preliminary data.</text>
</comment>
<dbReference type="EMBL" id="RSCK01000005">
    <property type="protein sequence ID" value="RUT13720.1"/>
    <property type="molecule type" value="Genomic_DNA"/>
</dbReference>
<keyword evidence="4 7" id="KW-0812">Transmembrane</keyword>
<keyword evidence="6 7" id="KW-0472">Membrane</keyword>
<dbReference type="InterPro" id="IPR006685">
    <property type="entry name" value="MscS_channel_2nd"/>
</dbReference>
<feature type="domain" description="Mechanosensitive ion channel MscS C-terminal" evidence="9">
    <location>
        <begin position="487"/>
        <end position="574"/>
    </location>
</feature>
<evidence type="ECO:0000259" key="10">
    <source>
        <dbReference type="Pfam" id="PF21088"/>
    </source>
</evidence>
<evidence type="ECO:0000256" key="7">
    <source>
        <dbReference type="SAM" id="Phobius"/>
    </source>
</evidence>
<accession>A0AB37UQI1</accession>
<dbReference type="SUPFAM" id="SSF50182">
    <property type="entry name" value="Sm-like ribonucleoproteins"/>
    <property type="match status" value="1"/>
</dbReference>